<dbReference type="InterPro" id="IPR050953">
    <property type="entry name" value="N4_N6_ade-DNA_methylase"/>
</dbReference>
<protein>
    <recommendedName>
        <fullName evidence="1">site-specific DNA-methyltransferase (adenine-specific)</fullName>
        <ecNumber evidence="1">2.1.1.72</ecNumber>
    </recommendedName>
</protein>
<gene>
    <name evidence="7" type="ORF">ENJ89_00730</name>
</gene>
<dbReference type="GO" id="GO:0006304">
    <property type="term" value="P:DNA modification"/>
    <property type="evidence" value="ECO:0007669"/>
    <property type="project" value="InterPro"/>
</dbReference>
<dbReference type="Pfam" id="PF07669">
    <property type="entry name" value="Eco57I"/>
    <property type="match status" value="1"/>
</dbReference>
<keyword evidence="3" id="KW-0808">Transferase</keyword>
<dbReference type="AlphaFoldDB" id="A0A7V5PMU0"/>
<keyword evidence="2" id="KW-0489">Methyltransferase</keyword>
<comment type="caution">
    <text evidence="7">The sequence shown here is derived from an EMBL/GenBank/DDBJ whole genome shotgun (WGS) entry which is preliminary data.</text>
</comment>
<name>A0A7V5PMU0_CALAY</name>
<sequence length="809" mass="93454">MKVFPAIRIEGGLFSPDLLDQLLAEELPGQKPVDFGLEQSINFINEVAAIFADAKSLWEIFNHRLERIKENDPGTSLTRDSWVIPFLRFLDFELIYNRQAYTEGGMRFKISHRAGQDPYAPPVHIVSFRQKLGDLPPSGQPRLSPHSLVQEFLNRTEALWGIVTNGKTLRLLRDTTYIRRQSYVEFDLQAIFEQRLFEDFLVLYRLLHRTRFPRSGSHAHQCFLEQYYQFSVEQGARVRDRLRDGVEKAIQILGNGFLVHPQNTELREAFHRSPDDPEYLSPNDFYQKLLRLIYRFLFLLVSEDRGLISNNPLYLEHYSISRLRRLVEHRTAFTDHADIWYSLRVLWYLLSNNNPAGITDGKPPAHLLDLPVLDGALFSEPLFENYLISNKYLLQALWHIIYYMDDANTPRRVNYAALDVEELGSVYESLLDFHPSIDFSGPVPQFRLVYGSERKSTGSYYTPSELVNQLIQSALEPVVKEKLNQASTKEEKEKALLSVKIVDPAAGSGHFLLAAARYLGKVLARIRTEEDEPAPESIREAKRAVIAHCIYGVDKNPLAVELCKVALWLESHSGNKPLTFLDHRIKCGDSLVGVLDLNVLKEGIPDDAYKPLSRDDREIASKLRRKNRNERNTNQLTLQEQIHEAEDIRQFSRLAEEIDRIPEDKVSDIQLKQTTYNRLIQQTEWDRMACNLWTAAFFQPRNRDTSPEAFITTGTLTTFIENGQAHPQAQGYANAVAKKHRFFHWPLEFPDVFARGGFDVVLGNPPWEKIKLQEKEFFSTRDPEIANAQNRAERRRLIEKLPKTNPDLW</sequence>
<dbReference type="EC" id="2.1.1.72" evidence="1"/>
<dbReference type="GO" id="GO:0032259">
    <property type="term" value="P:methylation"/>
    <property type="evidence" value="ECO:0007669"/>
    <property type="project" value="UniProtKB-KW"/>
</dbReference>
<dbReference type="SUPFAM" id="SSF53335">
    <property type="entry name" value="S-adenosyl-L-methionine-dependent methyltransferases"/>
    <property type="match status" value="1"/>
</dbReference>
<dbReference type="PANTHER" id="PTHR33841:SF1">
    <property type="entry name" value="DNA METHYLTRANSFERASE A"/>
    <property type="match status" value="1"/>
</dbReference>
<organism evidence="7">
    <name type="scientific">Caldithrix abyssi</name>
    <dbReference type="NCBI Taxonomy" id="187145"/>
    <lineage>
        <taxon>Bacteria</taxon>
        <taxon>Pseudomonadati</taxon>
        <taxon>Calditrichota</taxon>
        <taxon>Calditrichia</taxon>
        <taxon>Calditrichales</taxon>
        <taxon>Calditrichaceae</taxon>
        <taxon>Caldithrix</taxon>
    </lineage>
</organism>
<dbReference type="PRINTS" id="PR00507">
    <property type="entry name" value="N12N6MTFRASE"/>
</dbReference>
<dbReference type="EMBL" id="DROD01000048">
    <property type="protein sequence ID" value="HHJ51692.1"/>
    <property type="molecule type" value="Genomic_DNA"/>
</dbReference>
<evidence type="ECO:0000259" key="6">
    <source>
        <dbReference type="Pfam" id="PF07669"/>
    </source>
</evidence>
<dbReference type="Gene3D" id="3.40.50.150">
    <property type="entry name" value="Vaccinia Virus protein VP39"/>
    <property type="match status" value="1"/>
</dbReference>
<evidence type="ECO:0000313" key="7">
    <source>
        <dbReference type="EMBL" id="HHJ51692.1"/>
    </source>
</evidence>
<evidence type="ECO:0000256" key="4">
    <source>
        <dbReference type="ARBA" id="ARBA00022691"/>
    </source>
</evidence>
<dbReference type="Proteomes" id="UP000886124">
    <property type="component" value="Unassembled WGS sequence"/>
</dbReference>
<dbReference type="InterPro" id="IPR011639">
    <property type="entry name" value="MethylTrfase_TaqI-like_dom"/>
</dbReference>
<dbReference type="GO" id="GO:0009007">
    <property type="term" value="F:site-specific DNA-methyltransferase (adenine-specific) activity"/>
    <property type="evidence" value="ECO:0007669"/>
    <property type="project" value="UniProtKB-EC"/>
</dbReference>
<dbReference type="InterPro" id="IPR029063">
    <property type="entry name" value="SAM-dependent_MTases_sf"/>
</dbReference>
<accession>A0A7V5PMU0</accession>
<feature type="domain" description="Type II methyltransferase M.TaqI-like" evidence="6">
    <location>
        <begin position="548"/>
        <end position="776"/>
    </location>
</feature>
<evidence type="ECO:0000256" key="3">
    <source>
        <dbReference type="ARBA" id="ARBA00022679"/>
    </source>
</evidence>
<proteinExistence type="predicted"/>
<evidence type="ECO:0000256" key="2">
    <source>
        <dbReference type="ARBA" id="ARBA00022603"/>
    </source>
</evidence>
<reference evidence="7" key="1">
    <citation type="journal article" date="2020" name="mSystems">
        <title>Genome- and Community-Level Interaction Insights into Carbon Utilization and Element Cycling Functions of Hydrothermarchaeota in Hydrothermal Sediment.</title>
        <authorList>
            <person name="Zhou Z."/>
            <person name="Liu Y."/>
            <person name="Xu W."/>
            <person name="Pan J."/>
            <person name="Luo Z.H."/>
            <person name="Li M."/>
        </authorList>
    </citation>
    <scope>NUCLEOTIDE SEQUENCE [LARGE SCALE GENOMIC DNA]</scope>
    <source>
        <strain evidence="7">HyVt-527</strain>
    </source>
</reference>
<evidence type="ECO:0000256" key="1">
    <source>
        <dbReference type="ARBA" id="ARBA00011900"/>
    </source>
</evidence>
<evidence type="ECO:0000256" key="5">
    <source>
        <dbReference type="ARBA" id="ARBA00047942"/>
    </source>
</evidence>
<keyword evidence="4" id="KW-0949">S-adenosyl-L-methionine</keyword>
<dbReference type="PANTHER" id="PTHR33841">
    <property type="entry name" value="DNA METHYLTRANSFERASE YEEA-RELATED"/>
    <property type="match status" value="1"/>
</dbReference>
<comment type="catalytic activity">
    <reaction evidence="5">
        <text>a 2'-deoxyadenosine in DNA + S-adenosyl-L-methionine = an N(6)-methyl-2'-deoxyadenosine in DNA + S-adenosyl-L-homocysteine + H(+)</text>
        <dbReference type="Rhea" id="RHEA:15197"/>
        <dbReference type="Rhea" id="RHEA-COMP:12418"/>
        <dbReference type="Rhea" id="RHEA-COMP:12419"/>
        <dbReference type="ChEBI" id="CHEBI:15378"/>
        <dbReference type="ChEBI" id="CHEBI:57856"/>
        <dbReference type="ChEBI" id="CHEBI:59789"/>
        <dbReference type="ChEBI" id="CHEBI:90615"/>
        <dbReference type="ChEBI" id="CHEBI:90616"/>
        <dbReference type="EC" id="2.1.1.72"/>
    </reaction>
</comment>
<feature type="non-terminal residue" evidence="7">
    <location>
        <position position="809"/>
    </location>
</feature>